<reference evidence="3" key="1">
    <citation type="journal article" date="2023" name="Mol. Phylogenet. Evol.">
        <title>Genome-scale phylogeny and comparative genomics of the fungal order Sordariales.</title>
        <authorList>
            <person name="Hensen N."/>
            <person name="Bonometti L."/>
            <person name="Westerberg I."/>
            <person name="Brannstrom I.O."/>
            <person name="Guillou S."/>
            <person name="Cros-Aarteil S."/>
            <person name="Calhoun S."/>
            <person name="Haridas S."/>
            <person name="Kuo A."/>
            <person name="Mondo S."/>
            <person name="Pangilinan J."/>
            <person name="Riley R."/>
            <person name="LaButti K."/>
            <person name="Andreopoulos B."/>
            <person name="Lipzen A."/>
            <person name="Chen C."/>
            <person name="Yan M."/>
            <person name="Daum C."/>
            <person name="Ng V."/>
            <person name="Clum A."/>
            <person name="Steindorff A."/>
            <person name="Ohm R.A."/>
            <person name="Martin F."/>
            <person name="Silar P."/>
            <person name="Natvig D.O."/>
            <person name="Lalanne C."/>
            <person name="Gautier V."/>
            <person name="Ament-Velasquez S.L."/>
            <person name="Kruys A."/>
            <person name="Hutchinson M.I."/>
            <person name="Powell A.J."/>
            <person name="Barry K."/>
            <person name="Miller A.N."/>
            <person name="Grigoriev I.V."/>
            <person name="Debuchy R."/>
            <person name="Gladieux P."/>
            <person name="Hiltunen Thoren M."/>
            <person name="Johannesson H."/>
        </authorList>
    </citation>
    <scope>NUCLEOTIDE SEQUENCE</scope>
    <source>
        <strain evidence="3">CBS 118394</strain>
    </source>
</reference>
<gene>
    <name evidence="3" type="ORF">B0H66DRAFT_628785</name>
</gene>
<evidence type="ECO:0000259" key="2">
    <source>
        <dbReference type="Pfam" id="PF24883"/>
    </source>
</evidence>
<proteinExistence type="predicted"/>
<reference evidence="3" key="2">
    <citation type="submission" date="2023-06" db="EMBL/GenBank/DDBJ databases">
        <authorList>
            <consortium name="Lawrence Berkeley National Laboratory"/>
            <person name="Haridas S."/>
            <person name="Hensen N."/>
            <person name="Bonometti L."/>
            <person name="Westerberg I."/>
            <person name="Brannstrom I.O."/>
            <person name="Guillou S."/>
            <person name="Cros-Aarteil S."/>
            <person name="Calhoun S."/>
            <person name="Kuo A."/>
            <person name="Mondo S."/>
            <person name="Pangilinan J."/>
            <person name="Riley R."/>
            <person name="Labutti K."/>
            <person name="Andreopoulos B."/>
            <person name="Lipzen A."/>
            <person name="Chen C."/>
            <person name="Yanf M."/>
            <person name="Daum C."/>
            <person name="Ng V."/>
            <person name="Clum A."/>
            <person name="Steindorff A."/>
            <person name="Ohm R."/>
            <person name="Martin F."/>
            <person name="Silar P."/>
            <person name="Natvig D."/>
            <person name="Lalanne C."/>
            <person name="Gautier V."/>
            <person name="Ament-Velasquez S.L."/>
            <person name="Kruys A."/>
            <person name="Hutchinson M.I."/>
            <person name="Powell A.J."/>
            <person name="Barry K."/>
            <person name="Miller A.N."/>
            <person name="Grigoriev I.V."/>
            <person name="Debuchy R."/>
            <person name="Gladieux P."/>
            <person name="Thoren M.H."/>
            <person name="Johannesson H."/>
        </authorList>
    </citation>
    <scope>NUCLEOTIDE SEQUENCE</scope>
    <source>
        <strain evidence="3">CBS 118394</strain>
    </source>
</reference>
<protein>
    <recommendedName>
        <fullName evidence="2">Nephrocystin 3-like N-terminal domain-containing protein</fullName>
    </recommendedName>
</protein>
<sequence>MDQYGTLQRNQSRIVEVLVVSEEKLDQVQKQNDDIQRHLMLSETRSGTRDENIVAAILTLKNGETLFLGSNTVEDSSDQTRHGSMVTLKANLSMGRPETIVRDCSGIQNKVLDCLYFRQQMDRYETVNEAHQETYEWVVSNGAPSDAPWSPLVTWLESGDGCYWINGRAGSGKSTLMEHIFHDKRTRTALNTWVGPGSQLGIARFFFLELGTELQKSHAGLLRSLVYDILSERPYLMSVVMPELLRTASTLPEHTALEPPSYPELLRWFRALVKHDSPSFRLVFLDGIDEYDGSHRDLTDLIKTSAKNRNVRFLVSSRPIPVCVDAFGHCPYLHLHDLTKNDIRRYAKDHLIEGVTKRQLVEWDQLIEEIVDKSCGVFLWVVLRLDELPSDLQELYVHMLGKIPAGYRRPASEFFQIVLLTNEIQATDFRLSPIQLFFWSCLHMCKTQRLQEVIQFEDNVAWIMARCALRYASFAEDTVNPIPPEYLCELDKAVDVHWKAATKYLMGHDRVHLHHDHWGKGYFTSAMKWRPSVVVPSGFDSVMGFFGISSFFSNTQQPHKDLLQLLIYRILDPEVDAHDEKCSALQLRRAKVCVFLLNSGASPNESAHDDEKLTAWQRLIYHAVESSKNKPQFIASFLGAKFAYTFSKLIASFVAHGADITACWEQDGKVLCVLEVLEHLYSPTTPSTFVTPPSGDPFLDESLGETAFPNQANQGAADIVKFRDYLVGLLIGKKTKPAAKPSVVFRRFSGLFKISSPD</sequence>
<organism evidence="3 4">
    <name type="scientific">Apodospora peruviana</name>
    <dbReference type="NCBI Taxonomy" id="516989"/>
    <lineage>
        <taxon>Eukaryota</taxon>
        <taxon>Fungi</taxon>
        <taxon>Dikarya</taxon>
        <taxon>Ascomycota</taxon>
        <taxon>Pezizomycotina</taxon>
        <taxon>Sordariomycetes</taxon>
        <taxon>Sordariomycetidae</taxon>
        <taxon>Sordariales</taxon>
        <taxon>Lasiosphaeriaceae</taxon>
        <taxon>Apodospora</taxon>
    </lineage>
</organism>
<evidence type="ECO:0000256" key="1">
    <source>
        <dbReference type="ARBA" id="ARBA00022737"/>
    </source>
</evidence>
<accession>A0AAE0M1I6</accession>
<evidence type="ECO:0000313" key="4">
    <source>
        <dbReference type="Proteomes" id="UP001283341"/>
    </source>
</evidence>
<keyword evidence="4" id="KW-1185">Reference proteome</keyword>
<dbReference type="PANTHER" id="PTHR10039:SF5">
    <property type="entry name" value="NACHT DOMAIN-CONTAINING PROTEIN"/>
    <property type="match status" value="1"/>
</dbReference>
<dbReference type="SUPFAM" id="SSF52540">
    <property type="entry name" value="P-loop containing nucleoside triphosphate hydrolases"/>
    <property type="match status" value="1"/>
</dbReference>
<keyword evidence="1" id="KW-0677">Repeat</keyword>
<dbReference type="AlphaFoldDB" id="A0AAE0M1I6"/>
<name>A0AAE0M1I6_9PEZI</name>
<dbReference type="PANTHER" id="PTHR10039">
    <property type="entry name" value="AMELOGENIN"/>
    <property type="match status" value="1"/>
</dbReference>
<comment type="caution">
    <text evidence="3">The sequence shown here is derived from an EMBL/GenBank/DDBJ whole genome shotgun (WGS) entry which is preliminary data.</text>
</comment>
<dbReference type="InterPro" id="IPR027417">
    <property type="entry name" value="P-loop_NTPase"/>
</dbReference>
<dbReference type="Pfam" id="PF24883">
    <property type="entry name" value="NPHP3_N"/>
    <property type="match status" value="1"/>
</dbReference>
<dbReference type="EMBL" id="JAUEDM010000006">
    <property type="protein sequence ID" value="KAK3315590.1"/>
    <property type="molecule type" value="Genomic_DNA"/>
</dbReference>
<evidence type="ECO:0000313" key="3">
    <source>
        <dbReference type="EMBL" id="KAK3315590.1"/>
    </source>
</evidence>
<dbReference type="Proteomes" id="UP001283341">
    <property type="component" value="Unassembled WGS sequence"/>
</dbReference>
<feature type="domain" description="Nephrocystin 3-like N-terminal" evidence="2">
    <location>
        <begin position="154"/>
        <end position="318"/>
    </location>
</feature>
<dbReference type="Gene3D" id="3.40.50.300">
    <property type="entry name" value="P-loop containing nucleotide triphosphate hydrolases"/>
    <property type="match status" value="1"/>
</dbReference>
<dbReference type="InterPro" id="IPR056884">
    <property type="entry name" value="NPHP3-like_N"/>
</dbReference>